<dbReference type="AlphaFoldDB" id="A0A8H9FQU6"/>
<dbReference type="Proteomes" id="UP000628079">
    <property type="component" value="Unassembled WGS sequence"/>
</dbReference>
<comment type="similarity">
    <text evidence="1">Belongs to the peptidase M28 family. M28A subfamily.</text>
</comment>
<dbReference type="FunFam" id="3.40.630.10:FF:000066">
    <property type="entry name" value="M28 family peptidase"/>
    <property type="match status" value="1"/>
</dbReference>
<dbReference type="Gene3D" id="2.60.120.260">
    <property type="entry name" value="Galactose-binding domain-like"/>
    <property type="match status" value="1"/>
</dbReference>
<evidence type="ECO:0000259" key="8">
    <source>
        <dbReference type="Pfam" id="PF04389"/>
    </source>
</evidence>
<protein>
    <submittedName>
        <fullName evidence="9">Hydrolase</fullName>
    </submittedName>
</protein>
<dbReference type="GO" id="GO:0046872">
    <property type="term" value="F:metal ion binding"/>
    <property type="evidence" value="ECO:0007669"/>
    <property type="project" value="UniProtKB-KW"/>
</dbReference>
<sequence>MAKTTLLGVHLAALALGVAVTGAATAAPSAATTTTTSTTTTAAAAGPDLSVTNTQAHLTQLQSIANANGGNRGTGRPGYAASVSWVKGKLDAAGWTTTVQSFSTSSGTSSNLIAEWPAGDPNHVVMLGGHLDSVANGAGINDNGSGSAGVLEAALAYAASGQTAKNRVRVAFWGAEELGLLGSKHYMSTLPTADKDRIEAYLNVDMIGSPNPGYFVYNDNPAGNGARDELTSWYASKGIPWEYIDVQGRSDHAAFRSYGIPTAGIFSGAESLKTSSQAQKWGGTAGRAFDPCYHSSCDTTSNINVTALDRGVDVIGHMLWLYAAKDFGTAPQPGGNLLQNPGFESGAVSWTGTAGPITNNSGRPARTGTWKAWLGGNGSTSTETVQQSVAIPSTATSATLSFWLRSDTAETGSTVYDTMRVQVVDGSTTSTLATYSNVGTSTTWSQKTFDVTAYRGKTATVRFLLSEDSSLQTSFVVDDTSLATS</sequence>
<dbReference type="GO" id="GO:0006508">
    <property type="term" value="P:proteolysis"/>
    <property type="evidence" value="ECO:0007669"/>
    <property type="project" value="UniProtKB-KW"/>
</dbReference>
<proteinExistence type="inferred from homology"/>
<dbReference type="RefSeq" id="WP_035949689.1">
    <property type="nucleotide sequence ID" value="NZ_BMEA01000001.1"/>
</dbReference>
<evidence type="ECO:0000313" key="9">
    <source>
        <dbReference type="EMBL" id="GGB67179.1"/>
    </source>
</evidence>
<keyword evidence="3" id="KW-0479">Metal-binding</keyword>
<feature type="chain" id="PRO_5034987701" evidence="7">
    <location>
        <begin position="27"/>
        <end position="485"/>
    </location>
</feature>
<keyword evidence="2" id="KW-0645">Protease</keyword>
<dbReference type="GO" id="GO:0008235">
    <property type="term" value="F:metalloexopeptidase activity"/>
    <property type="evidence" value="ECO:0007669"/>
    <property type="project" value="InterPro"/>
</dbReference>
<dbReference type="GO" id="GO:0004177">
    <property type="term" value="F:aminopeptidase activity"/>
    <property type="evidence" value="ECO:0007669"/>
    <property type="project" value="InterPro"/>
</dbReference>
<evidence type="ECO:0000256" key="3">
    <source>
        <dbReference type="ARBA" id="ARBA00022723"/>
    </source>
</evidence>
<evidence type="ECO:0000256" key="4">
    <source>
        <dbReference type="ARBA" id="ARBA00022729"/>
    </source>
</evidence>
<dbReference type="CDD" id="cd03876">
    <property type="entry name" value="M28_SGAP_like"/>
    <property type="match status" value="1"/>
</dbReference>
<accession>A0A8H9FQU6</accession>
<reference evidence="9" key="2">
    <citation type="submission" date="2020-09" db="EMBL/GenBank/DDBJ databases">
        <authorList>
            <person name="Sun Q."/>
            <person name="Zhou Y."/>
        </authorList>
    </citation>
    <scope>NUCLEOTIDE SEQUENCE</scope>
    <source>
        <strain evidence="9">CGMCC 1.10749</strain>
    </source>
</reference>
<keyword evidence="4 7" id="KW-0732">Signal</keyword>
<comment type="caution">
    <text evidence="9">The sequence shown here is derived from an EMBL/GenBank/DDBJ whole genome shotgun (WGS) entry which is preliminary data.</text>
</comment>
<evidence type="ECO:0000313" key="10">
    <source>
        <dbReference type="Proteomes" id="UP000628079"/>
    </source>
</evidence>
<dbReference type="InterPro" id="IPR007484">
    <property type="entry name" value="Peptidase_M28"/>
</dbReference>
<evidence type="ECO:0000256" key="5">
    <source>
        <dbReference type="ARBA" id="ARBA00022801"/>
    </source>
</evidence>
<organism evidence="9 10">
    <name type="scientific">Knoellia flava</name>
    <dbReference type="NCBI Taxonomy" id="913969"/>
    <lineage>
        <taxon>Bacteria</taxon>
        <taxon>Bacillati</taxon>
        <taxon>Actinomycetota</taxon>
        <taxon>Actinomycetes</taxon>
        <taxon>Micrococcales</taxon>
        <taxon>Intrasporangiaceae</taxon>
        <taxon>Knoellia</taxon>
    </lineage>
</organism>
<feature type="signal peptide" evidence="7">
    <location>
        <begin position="1"/>
        <end position="26"/>
    </location>
</feature>
<dbReference type="InterPro" id="IPR045175">
    <property type="entry name" value="M28_fam"/>
</dbReference>
<name>A0A8H9FQU6_9MICO</name>
<dbReference type="PANTHER" id="PTHR12147">
    <property type="entry name" value="METALLOPEPTIDASE M28 FAMILY MEMBER"/>
    <property type="match status" value="1"/>
</dbReference>
<evidence type="ECO:0000256" key="2">
    <source>
        <dbReference type="ARBA" id="ARBA00022670"/>
    </source>
</evidence>
<keyword evidence="5 9" id="KW-0378">Hydrolase</keyword>
<dbReference type="PANTHER" id="PTHR12147:SF26">
    <property type="entry name" value="PEPTIDASE M28 DOMAIN-CONTAINING PROTEIN"/>
    <property type="match status" value="1"/>
</dbReference>
<reference evidence="9" key="1">
    <citation type="journal article" date="2014" name="Int. J. Syst. Evol. Microbiol.">
        <title>Complete genome sequence of Corynebacterium casei LMG S-19264T (=DSM 44701T), isolated from a smear-ripened cheese.</title>
        <authorList>
            <consortium name="US DOE Joint Genome Institute (JGI-PGF)"/>
            <person name="Walter F."/>
            <person name="Albersmeier A."/>
            <person name="Kalinowski J."/>
            <person name="Ruckert C."/>
        </authorList>
    </citation>
    <scope>NUCLEOTIDE SEQUENCE</scope>
    <source>
        <strain evidence="9">CGMCC 1.10749</strain>
    </source>
</reference>
<dbReference type="InterPro" id="IPR041756">
    <property type="entry name" value="M28_SGAP-like"/>
</dbReference>
<dbReference type="Pfam" id="PF04389">
    <property type="entry name" value="Peptidase_M28"/>
    <property type="match status" value="1"/>
</dbReference>
<dbReference type="Gene3D" id="3.40.630.10">
    <property type="entry name" value="Zn peptidases"/>
    <property type="match status" value="1"/>
</dbReference>
<evidence type="ECO:0000256" key="6">
    <source>
        <dbReference type="ARBA" id="ARBA00022833"/>
    </source>
</evidence>
<evidence type="ECO:0000256" key="1">
    <source>
        <dbReference type="ARBA" id="ARBA00005957"/>
    </source>
</evidence>
<evidence type="ECO:0000256" key="7">
    <source>
        <dbReference type="SAM" id="SignalP"/>
    </source>
</evidence>
<gene>
    <name evidence="9" type="ORF">GCM10011314_02990</name>
</gene>
<dbReference type="SUPFAM" id="SSF53187">
    <property type="entry name" value="Zn-dependent exopeptidases"/>
    <property type="match status" value="1"/>
</dbReference>
<dbReference type="EMBL" id="BMEA01000001">
    <property type="protein sequence ID" value="GGB67179.1"/>
    <property type="molecule type" value="Genomic_DNA"/>
</dbReference>
<keyword evidence="6" id="KW-0862">Zinc</keyword>
<feature type="domain" description="Peptidase M28" evidence="8">
    <location>
        <begin position="111"/>
        <end position="316"/>
    </location>
</feature>